<proteinExistence type="predicted"/>
<dbReference type="PANTHER" id="PTHR43874:SF7">
    <property type="entry name" value="TWO-COMPONENT RESPONSE REGULATOR ARR10"/>
    <property type="match status" value="1"/>
</dbReference>
<evidence type="ECO:0000256" key="4">
    <source>
        <dbReference type="ARBA" id="ARBA00023159"/>
    </source>
</evidence>
<dbReference type="InterPro" id="IPR006447">
    <property type="entry name" value="Myb_dom_plants"/>
</dbReference>
<dbReference type="InterPro" id="IPR009057">
    <property type="entry name" value="Homeodomain-like_sf"/>
</dbReference>
<feature type="region of interest" description="Disordered" evidence="8">
    <location>
        <begin position="145"/>
        <end position="185"/>
    </location>
</feature>
<sequence length="612" mass="64311">MAEAAGRRDHSCGTWENFPAGLRVLVVDDDSLCLKVIEQMLRSCKYEVTTSITSMGALELLRDRKNDFDLVLSDVFMPDMDGFKLLGRIGLELGIPVIMMSSSGDTDVVLKGVTHGAVDFLIKPVRVEELRNVWQHVIRRRKDVAKEPDVEEGAKRDEGSGGDSSRKRKEIGGCRDSKRDDGYATKKPRVNWSVEMHQQFVNAVNQLGVDKAVPKKILELMTVKGLTRENVASHLQKYRQTLKRLMGVQRAGRVCPIPQQASAASQPGSEAAGTTASVPMGAPAAALLTGQLPGAPGFLGSLPQGMGNLLPALTALSSNPNLSNMQLQLQNMTIQGLPALGGLDAHSVLPSGGMLPAGLGLGMGMGSLQAQAQVLMSMGLMAHGVPQQDGCAAQQQQQMQNHHHGMSRSASVPANEMATIAGVQHLRRNRSAVLPTTAEVVPQGSVPASTNSTVNPAPIPILSSVDGGAMPGAVSLMGGLNVGATHPEDASPHCRPQDQAGAATAASAGLLELQVKQEEPGVRPPATGQAPDGSHPAKVLGGMGTGCGFMADEALLGAIGMDGELTAFNDEDYPGFGEAAGMPLEESKDTGMEEFLNDFLRDMNVGKGGIGQ</sequence>
<evidence type="ECO:0000256" key="1">
    <source>
        <dbReference type="ARBA" id="ARBA00022553"/>
    </source>
</evidence>
<dbReference type="SMART" id="SM00448">
    <property type="entry name" value="REC"/>
    <property type="match status" value="1"/>
</dbReference>
<evidence type="ECO:0000313" key="12">
    <source>
        <dbReference type="Proteomes" id="UP000708148"/>
    </source>
</evidence>
<evidence type="ECO:0000259" key="10">
    <source>
        <dbReference type="PROSITE" id="PS51294"/>
    </source>
</evidence>
<feature type="domain" description="HTH myb-type" evidence="10">
    <location>
        <begin position="184"/>
        <end position="243"/>
    </location>
</feature>
<keyword evidence="2" id="KW-0902">Two-component regulatory system</keyword>
<feature type="domain" description="Response regulatory" evidence="9">
    <location>
        <begin position="23"/>
        <end position="138"/>
    </location>
</feature>
<feature type="modified residue" description="4-aspartylphosphate" evidence="7">
    <location>
        <position position="74"/>
    </location>
</feature>
<dbReference type="InterPro" id="IPR001005">
    <property type="entry name" value="SANT/Myb"/>
</dbReference>
<evidence type="ECO:0000256" key="7">
    <source>
        <dbReference type="PROSITE-ProRule" id="PRU00169"/>
    </source>
</evidence>
<dbReference type="OrthoDB" id="60033at2759"/>
<dbReference type="Gene3D" id="3.40.50.2300">
    <property type="match status" value="1"/>
</dbReference>
<evidence type="ECO:0000256" key="8">
    <source>
        <dbReference type="SAM" id="MobiDB-lite"/>
    </source>
</evidence>
<dbReference type="PROSITE" id="PS51294">
    <property type="entry name" value="HTH_MYB"/>
    <property type="match status" value="1"/>
</dbReference>
<evidence type="ECO:0008006" key="13">
    <source>
        <dbReference type="Google" id="ProtNLM"/>
    </source>
</evidence>
<dbReference type="InterPro" id="IPR017930">
    <property type="entry name" value="Myb_dom"/>
</dbReference>
<feature type="compositionally biased region" description="Basic and acidic residues" evidence="8">
    <location>
        <begin position="145"/>
        <end position="159"/>
    </location>
</feature>
<name>A0A8S1J807_9CHLO</name>
<dbReference type="EMBL" id="CAJHUC010002142">
    <property type="protein sequence ID" value="CAD7703289.1"/>
    <property type="molecule type" value="Genomic_DNA"/>
</dbReference>
<dbReference type="InterPro" id="IPR011006">
    <property type="entry name" value="CheY-like_superfamily"/>
</dbReference>
<dbReference type="NCBIfam" id="TIGR01557">
    <property type="entry name" value="myb_SHAQKYF"/>
    <property type="match status" value="1"/>
</dbReference>
<keyword evidence="12" id="KW-1185">Reference proteome</keyword>
<evidence type="ECO:0000313" key="11">
    <source>
        <dbReference type="EMBL" id="CAD7703289.1"/>
    </source>
</evidence>
<evidence type="ECO:0000256" key="3">
    <source>
        <dbReference type="ARBA" id="ARBA00023015"/>
    </source>
</evidence>
<evidence type="ECO:0000256" key="5">
    <source>
        <dbReference type="ARBA" id="ARBA00023163"/>
    </source>
</evidence>
<evidence type="ECO:0000256" key="2">
    <source>
        <dbReference type="ARBA" id="ARBA00023012"/>
    </source>
</evidence>
<dbReference type="FunFam" id="1.10.10.60:FF:000007">
    <property type="entry name" value="Two-component response regulator"/>
    <property type="match status" value="1"/>
</dbReference>
<feature type="region of interest" description="Disordered" evidence="8">
    <location>
        <begin position="518"/>
        <end position="538"/>
    </location>
</feature>
<dbReference type="PANTHER" id="PTHR43874">
    <property type="entry name" value="TWO-COMPONENT RESPONSE REGULATOR"/>
    <property type="match status" value="1"/>
</dbReference>
<accession>A0A8S1J807</accession>
<dbReference type="SUPFAM" id="SSF46689">
    <property type="entry name" value="Homeodomain-like"/>
    <property type="match status" value="1"/>
</dbReference>
<dbReference type="Gene3D" id="1.10.10.60">
    <property type="entry name" value="Homeodomain-like"/>
    <property type="match status" value="1"/>
</dbReference>
<dbReference type="Pfam" id="PF00249">
    <property type="entry name" value="Myb_DNA-binding"/>
    <property type="match status" value="1"/>
</dbReference>
<feature type="region of interest" description="Disordered" evidence="8">
    <location>
        <begin position="486"/>
        <end position="505"/>
    </location>
</feature>
<dbReference type="GO" id="GO:0009736">
    <property type="term" value="P:cytokinin-activated signaling pathway"/>
    <property type="evidence" value="ECO:0007669"/>
    <property type="project" value="InterPro"/>
</dbReference>
<dbReference type="InterPro" id="IPR045279">
    <property type="entry name" value="ARR-like"/>
</dbReference>
<organism evidence="11 12">
    <name type="scientific">Ostreobium quekettii</name>
    <dbReference type="NCBI Taxonomy" id="121088"/>
    <lineage>
        <taxon>Eukaryota</taxon>
        <taxon>Viridiplantae</taxon>
        <taxon>Chlorophyta</taxon>
        <taxon>core chlorophytes</taxon>
        <taxon>Ulvophyceae</taxon>
        <taxon>TCBD clade</taxon>
        <taxon>Bryopsidales</taxon>
        <taxon>Ostreobineae</taxon>
        <taxon>Ostreobiaceae</taxon>
        <taxon>Ostreobium</taxon>
    </lineage>
</organism>
<dbReference type="CDD" id="cd17584">
    <property type="entry name" value="REC_typeB_ARR-like"/>
    <property type="match status" value="1"/>
</dbReference>
<dbReference type="GO" id="GO:0003677">
    <property type="term" value="F:DNA binding"/>
    <property type="evidence" value="ECO:0007669"/>
    <property type="project" value="InterPro"/>
</dbReference>
<dbReference type="GO" id="GO:0000160">
    <property type="term" value="P:phosphorelay signal transduction system"/>
    <property type="evidence" value="ECO:0007669"/>
    <property type="project" value="UniProtKB-KW"/>
</dbReference>
<dbReference type="InterPro" id="IPR001789">
    <property type="entry name" value="Sig_transdc_resp-reg_receiver"/>
</dbReference>
<keyword evidence="5" id="KW-0804">Transcription</keyword>
<dbReference type="AlphaFoldDB" id="A0A8S1J807"/>
<dbReference type="Proteomes" id="UP000708148">
    <property type="component" value="Unassembled WGS sequence"/>
</dbReference>
<evidence type="ECO:0000259" key="9">
    <source>
        <dbReference type="PROSITE" id="PS50110"/>
    </source>
</evidence>
<reference evidence="11" key="1">
    <citation type="submission" date="2020-12" db="EMBL/GenBank/DDBJ databases">
        <authorList>
            <person name="Iha C."/>
        </authorList>
    </citation>
    <scope>NUCLEOTIDE SEQUENCE</scope>
</reference>
<keyword evidence="4" id="KW-0010">Activator</keyword>
<comment type="caution">
    <text evidence="11">The sequence shown here is derived from an EMBL/GenBank/DDBJ whole genome shotgun (WGS) entry which is preliminary data.</text>
</comment>
<protein>
    <recommendedName>
        <fullName evidence="13">Two-component response regulator</fullName>
    </recommendedName>
</protein>
<feature type="compositionally biased region" description="Basic and acidic residues" evidence="8">
    <location>
        <begin position="170"/>
        <end position="184"/>
    </location>
</feature>
<dbReference type="PROSITE" id="PS50110">
    <property type="entry name" value="RESPONSE_REGULATORY"/>
    <property type="match status" value="1"/>
</dbReference>
<gene>
    <name evidence="11" type="ORF">OSTQU699_LOCUS8646</name>
</gene>
<dbReference type="Pfam" id="PF00072">
    <property type="entry name" value="Response_reg"/>
    <property type="match status" value="1"/>
</dbReference>
<keyword evidence="3" id="KW-0805">Transcription regulation</keyword>
<feature type="compositionally biased region" description="Basic and acidic residues" evidence="8">
    <location>
        <begin position="486"/>
        <end position="496"/>
    </location>
</feature>
<keyword evidence="1 7" id="KW-0597">Phosphoprotein</keyword>
<evidence type="ECO:0000256" key="6">
    <source>
        <dbReference type="ARBA" id="ARBA00023242"/>
    </source>
</evidence>
<dbReference type="SUPFAM" id="SSF52172">
    <property type="entry name" value="CheY-like"/>
    <property type="match status" value="1"/>
</dbReference>
<keyword evidence="6" id="KW-0539">Nucleus</keyword>